<organism evidence="1 2">
    <name type="scientific">Paenibacillus odorifer</name>
    <dbReference type="NCBI Taxonomy" id="189426"/>
    <lineage>
        <taxon>Bacteria</taxon>
        <taxon>Bacillati</taxon>
        <taxon>Bacillota</taxon>
        <taxon>Bacilli</taxon>
        <taxon>Bacillales</taxon>
        <taxon>Paenibacillaceae</taxon>
        <taxon>Paenibacillus</taxon>
    </lineage>
</organism>
<keyword evidence="2" id="KW-1185">Reference proteome</keyword>
<sequence length="67" mass="8075">MIPFFSDIPNASTWEVVEPVHKGRELLLRTAEISHYDLKKREYDHYEVEELGIIDFNRFDYGDPWVF</sequence>
<name>A0ABX3GHH4_9BACL</name>
<dbReference type="EMBL" id="MPVP01000218">
    <property type="protein sequence ID" value="OMD20531.1"/>
    <property type="molecule type" value="Genomic_DNA"/>
</dbReference>
<evidence type="ECO:0000313" key="2">
    <source>
        <dbReference type="Proteomes" id="UP000187158"/>
    </source>
</evidence>
<reference evidence="1 2" key="1">
    <citation type="submission" date="2016-11" db="EMBL/GenBank/DDBJ databases">
        <title>Paenibacillus species isolates.</title>
        <authorList>
            <person name="Beno S.M."/>
        </authorList>
    </citation>
    <scope>NUCLEOTIDE SEQUENCE [LARGE SCALE GENOMIC DNA]</scope>
    <source>
        <strain evidence="1 2">FSL H7-0433</strain>
    </source>
</reference>
<accession>A0ABX3GHH4</accession>
<dbReference type="Proteomes" id="UP000187158">
    <property type="component" value="Unassembled WGS sequence"/>
</dbReference>
<protein>
    <submittedName>
        <fullName evidence="1">Uncharacterized protein</fullName>
    </submittedName>
</protein>
<comment type="caution">
    <text evidence="1">The sequence shown here is derived from an EMBL/GenBank/DDBJ whole genome shotgun (WGS) entry which is preliminary data.</text>
</comment>
<gene>
    <name evidence="1" type="ORF">BSO21_24500</name>
</gene>
<proteinExistence type="predicted"/>
<evidence type="ECO:0000313" key="1">
    <source>
        <dbReference type="EMBL" id="OMD20531.1"/>
    </source>
</evidence>
<dbReference type="RefSeq" id="WP_076219994.1">
    <property type="nucleotide sequence ID" value="NZ_MPVP01000218.1"/>
</dbReference>